<evidence type="ECO:0000256" key="6">
    <source>
        <dbReference type="ARBA" id="ARBA00023049"/>
    </source>
</evidence>
<name>A0ABD5VA89_9EURY</name>
<dbReference type="GO" id="GO:0004180">
    <property type="term" value="F:carboxypeptidase activity"/>
    <property type="evidence" value="ECO:0007669"/>
    <property type="project" value="UniProtKB-KW"/>
</dbReference>
<dbReference type="PROSITE" id="PS52035">
    <property type="entry name" value="PEPTIDASE_M14"/>
    <property type="match status" value="1"/>
</dbReference>
<dbReference type="InterPro" id="IPR006311">
    <property type="entry name" value="TAT_signal"/>
</dbReference>
<dbReference type="PANTHER" id="PTHR11705">
    <property type="entry name" value="PROTEASE FAMILY M14 CARBOXYPEPTIDASE A,B"/>
    <property type="match status" value="1"/>
</dbReference>
<dbReference type="GO" id="GO:0006508">
    <property type="term" value="P:proteolysis"/>
    <property type="evidence" value="ECO:0007669"/>
    <property type="project" value="UniProtKB-KW"/>
</dbReference>
<protein>
    <submittedName>
        <fullName evidence="9">M14 family zinc carboxypeptidase</fullName>
    </submittedName>
</protein>
<dbReference type="InterPro" id="IPR000834">
    <property type="entry name" value="Peptidase_M14"/>
</dbReference>
<keyword evidence="5" id="KW-0862">Zinc</keyword>
<comment type="similarity">
    <text evidence="2">Belongs to the peptidase M14 family.</text>
</comment>
<dbReference type="PROSITE" id="PS51318">
    <property type="entry name" value="TAT"/>
    <property type="match status" value="1"/>
</dbReference>
<dbReference type="Proteomes" id="UP001596312">
    <property type="component" value="Unassembled WGS sequence"/>
</dbReference>
<keyword evidence="9" id="KW-0121">Carboxypeptidase</keyword>
<evidence type="ECO:0000313" key="9">
    <source>
        <dbReference type="EMBL" id="MFC6905819.1"/>
    </source>
</evidence>
<feature type="region of interest" description="Disordered" evidence="7">
    <location>
        <begin position="183"/>
        <end position="205"/>
    </location>
</feature>
<gene>
    <name evidence="9" type="ORF">ACFQGH_11505</name>
</gene>
<evidence type="ECO:0000256" key="1">
    <source>
        <dbReference type="ARBA" id="ARBA00001947"/>
    </source>
</evidence>
<dbReference type="GO" id="GO:0008237">
    <property type="term" value="F:metallopeptidase activity"/>
    <property type="evidence" value="ECO:0007669"/>
    <property type="project" value="UniProtKB-KW"/>
</dbReference>
<feature type="domain" description="Peptidase M14" evidence="8">
    <location>
        <begin position="82"/>
        <end position="366"/>
    </location>
</feature>
<dbReference type="EMBL" id="JBHSXQ010000003">
    <property type="protein sequence ID" value="MFC6905819.1"/>
    <property type="molecule type" value="Genomic_DNA"/>
</dbReference>
<keyword evidence="10" id="KW-1185">Reference proteome</keyword>
<comment type="cofactor">
    <cofactor evidence="1">
        <name>Zn(2+)</name>
        <dbReference type="ChEBI" id="CHEBI:29105"/>
    </cofactor>
</comment>
<evidence type="ECO:0000256" key="2">
    <source>
        <dbReference type="ARBA" id="ARBA00005988"/>
    </source>
</evidence>
<evidence type="ECO:0000313" key="10">
    <source>
        <dbReference type="Proteomes" id="UP001596312"/>
    </source>
</evidence>
<dbReference type="Gene3D" id="3.40.630.10">
    <property type="entry name" value="Zn peptidases"/>
    <property type="match status" value="1"/>
</dbReference>
<comment type="caution">
    <text evidence="9">The sequence shown here is derived from an EMBL/GenBank/DDBJ whole genome shotgun (WGS) entry which is preliminary data.</text>
</comment>
<feature type="region of interest" description="Disordered" evidence="7">
    <location>
        <begin position="48"/>
        <end position="70"/>
    </location>
</feature>
<evidence type="ECO:0000256" key="7">
    <source>
        <dbReference type="SAM" id="MobiDB-lite"/>
    </source>
</evidence>
<dbReference type="SMART" id="SM00631">
    <property type="entry name" value="Zn_pept"/>
    <property type="match status" value="1"/>
</dbReference>
<keyword evidence="6" id="KW-0482">Metalloprotease</keyword>
<dbReference type="RefSeq" id="WP_340604349.1">
    <property type="nucleotide sequence ID" value="NZ_JBBMXV010000003.1"/>
</dbReference>
<evidence type="ECO:0000256" key="5">
    <source>
        <dbReference type="ARBA" id="ARBA00022833"/>
    </source>
</evidence>
<organism evidence="9 10">
    <name type="scientific">Halalkalicoccus tibetensis</name>
    <dbReference type="NCBI Taxonomy" id="175632"/>
    <lineage>
        <taxon>Archaea</taxon>
        <taxon>Methanobacteriati</taxon>
        <taxon>Methanobacteriota</taxon>
        <taxon>Stenosarchaea group</taxon>
        <taxon>Halobacteria</taxon>
        <taxon>Halobacteriales</taxon>
        <taxon>Halococcaceae</taxon>
        <taxon>Halalkalicoccus</taxon>
    </lineage>
</organism>
<sequence>MTGTDMTFSNVYDAEKILYYFFYFCVLMERRTLLKMVGVAAGATALGTPAAEGGERDLEEEEPEPDQRDDLGTELAGIGANDLLTNEELGELLRRVEASENSVSLEVIGESNEGRDIYAATVGTGETSIFAISEQHGHEPFTAEGCVAALDYLASSDHSDVKEIIDNVSLSIVPRVNPDGFAKRQRVNHDPDVPEENPDVGLHTREGGWDPNRYHWYDWKESTLYQSHPDEYPENPVSELRVLLDYIREVDPELVIDYHRQGPHVDSNGDLIDVSLAWPQHPDVSSDAQALSQQLAGLFYQEIPEAIQSNITEFTPAGEYAGTATNAHALADRGSILYEICTATRGGIGYRIQLVAESLLIAAKATADGSLYDVDPTTVEQIPEEWGTTLNL</sequence>
<dbReference type="Pfam" id="PF00246">
    <property type="entry name" value="Peptidase_M14"/>
    <property type="match status" value="1"/>
</dbReference>
<dbReference type="AlphaFoldDB" id="A0ABD5VA89"/>
<accession>A0ABD5VA89</accession>
<evidence type="ECO:0000256" key="4">
    <source>
        <dbReference type="ARBA" id="ARBA00022801"/>
    </source>
</evidence>
<evidence type="ECO:0000259" key="8">
    <source>
        <dbReference type="PROSITE" id="PS52035"/>
    </source>
</evidence>
<proteinExistence type="inferred from homology"/>
<dbReference type="PANTHER" id="PTHR11705:SF143">
    <property type="entry name" value="SLL0236 PROTEIN"/>
    <property type="match status" value="1"/>
</dbReference>
<keyword evidence="3" id="KW-0645">Protease</keyword>
<dbReference type="SUPFAM" id="SSF53187">
    <property type="entry name" value="Zn-dependent exopeptidases"/>
    <property type="match status" value="1"/>
</dbReference>
<reference evidence="9 10" key="1">
    <citation type="journal article" date="2019" name="Int. J. Syst. Evol. Microbiol.">
        <title>The Global Catalogue of Microorganisms (GCM) 10K type strain sequencing project: providing services to taxonomists for standard genome sequencing and annotation.</title>
        <authorList>
            <consortium name="The Broad Institute Genomics Platform"/>
            <consortium name="The Broad Institute Genome Sequencing Center for Infectious Disease"/>
            <person name="Wu L."/>
            <person name="Ma J."/>
        </authorList>
    </citation>
    <scope>NUCLEOTIDE SEQUENCE [LARGE SCALE GENOMIC DNA]</scope>
    <source>
        <strain evidence="9 10">CGMCC 1.3240</strain>
    </source>
</reference>
<evidence type="ECO:0000256" key="3">
    <source>
        <dbReference type="ARBA" id="ARBA00022670"/>
    </source>
</evidence>
<keyword evidence="4" id="KW-0378">Hydrolase</keyword>